<reference evidence="1" key="1">
    <citation type="submission" date="2021-02" db="EMBL/GenBank/DDBJ databases">
        <authorList>
            <person name="Nowell W R."/>
        </authorList>
    </citation>
    <scope>NUCLEOTIDE SEQUENCE</scope>
</reference>
<sequence>MKQCQLEYEDNSTTQLININDLANPFTNGNILEWELNHLLRSTPSLQHLCITFGQSIDTKLDRVFPIPLITTLKLNFNGSLLALTSILQNMPNLLHLKLETETINLNGNQWKQILIDYVPKIKIFRFLMKVFSFRHNYTEEQLEDFLDTFRTPFWLDEHQWFIRCNWPQHINKVFVLYTLPYCFSDTYVIYQNQWSKTTCPNARDYNSYDRVMNVFYKGRIDNLTLLPRCFPNIRRLTLRFPCNNHFWTIIPTLDHLTSLNVIETRENSRSEFLLEDLLNRAPRLDFLSVDGILFLSLVQLNISHTSLRRLQLKHYRARMNRYMNATQCSILADSLFGHQCEVLEIRVENRTIILDLVHKMYNLRALNCECQDDNWSNNSLLCSKDEFVEWLRNSLPKTYLVNRHQSRPVRLWINR</sequence>
<accession>A0A818KV85</accession>
<dbReference type="Proteomes" id="UP000663874">
    <property type="component" value="Unassembled WGS sequence"/>
</dbReference>
<dbReference type="EMBL" id="CAJOAX010000318">
    <property type="protein sequence ID" value="CAF3565590.1"/>
    <property type="molecule type" value="Genomic_DNA"/>
</dbReference>
<dbReference type="Proteomes" id="UP000663823">
    <property type="component" value="Unassembled WGS sequence"/>
</dbReference>
<name>A0A818KV85_9BILA</name>
<dbReference type="EMBL" id="CAJOBE010000072">
    <property type="protein sequence ID" value="CAF3560044.1"/>
    <property type="molecule type" value="Genomic_DNA"/>
</dbReference>
<organism evidence="1 3">
    <name type="scientific">Rotaria sordida</name>
    <dbReference type="NCBI Taxonomy" id="392033"/>
    <lineage>
        <taxon>Eukaryota</taxon>
        <taxon>Metazoa</taxon>
        <taxon>Spiralia</taxon>
        <taxon>Gnathifera</taxon>
        <taxon>Rotifera</taxon>
        <taxon>Eurotatoria</taxon>
        <taxon>Bdelloidea</taxon>
        <taxon>Philodinida</taxon>
        <taxon>Philodinidae</taxon>
        <taxon>Rotaria</taxon>
    </lineage>
</organism>
<evidence type="ECO:0000313" key="1">
    <source>
        <dbReference type="EMBL" id="CAF3560044.1"/>
    </source>
</evidence>
<proteinExistence type="predicted"/>
<protein>
    <submittedName>
        <fullName evidence="1">Uncharacterized protein</fullName>
    </submittedName>
</protein>
<evidence type="ECO:0000313" key="3">
    <source>
        <dbReference type="Proteomes" id="UP000663874"/>
    </source>
</evidence>
<gene>
    <name evidence="1" type="ORF">FNK824_LOCUS1402</name>
    <name evidence="2" type="ORF">OTI717_LOCUS5033</name>
</gene>
<dbReference type="AlphaFoldDB" id="A0A818KV85"/>
<evidence type="ECO:0000313" key="2">
    <source>
        <dbReference type="EMBL" id="CAF3565590.1"/>
    </source>
</evidence>
<comment type="caution">
    <text evidence="1">The sequence shown here is derived from an EMBL/GenBank/DDBJ whole genome shotgun (WGS) entry which is preliminary data.</text>
</comment>